<sequence length="609" mass="60939">MSDIEDKETYRRGDLWHDPGDLITADNSRTNGLGIGNTIDVLQGAVADNDKVTMGIAGAGLALDTLGLVLDPLGTVFAAGIGWLIEHVTPFRVPLDLLYGDPEGITVATAALDTEKDQIEQWKRGLEGKLGELMGTWKGEGAEAFRASTQDLADGMDALEDALAAASKNMQICGAVAGGVRGIIRDLIAAVLGGILAGALAAIAAMPFTFGTSIGIFLGTVFGTVAAALAKIATHISDLVSKVSSAAKALKNVGDSAKKLADDVARAVDDVLPTPSRGSNGNTGGGSAVSGSTGEAPTFGGGGGGGGGGPAGGAGGGGPVGGRGTAGGPGGGSWADDADPTFNPWKDEPSAGQRGAGGGGTAGGPGGGSWADDPELTFNPWKDEPSAGQGGTGGGGNQGVPAGNQSPEGGGSPGGGGVGSATPDSPNGSITDRLGGDGRAPQDAPNTGGDTSADGTVNTGGDRDPDGTEGNTGRESESSDGATGTDRSSENGDEGKSFVWDSKEKTRDLLLEGARKYADDHPEAGITPDQLRDFEVKTDKIINALESKYAFDALEKVNPEVAHKLEHILRSATDLTHGEAGLYTKGTLDFFRFGAWPAMVSAGIISDDE</sequence>
<accession>H8G513</accession>
<feature type="compositionally biased region" description="Basic and acidic residues" evidence="1">
    <location>
        <begin position="487"/>
        <end position="500"/>
    </location>
</feature>
<feature type="compositionally biased region" description="Polar residues" evidence="1">
    <location>
        <begin position="444"/>
        <end position="459"/>
    </location>
</feature>
<dbReference type="InterPro" id="IPR036689">
    <property type="entry name" value="ESAT-6-like_sf"/>
</dbReference>
<keyword evidence="2" id="KW-0472">Membrane</keyword>
<evidence type="ECO:0000313" key="4">
    <source>
        <dbReference type="Proteomes" id="UP000004705"/>
    </source>
</evidence>
<keyword evidence="2" id="KW-0812">Transmembrane</keyword>
<protein>
    <submittedName>
        <fullName evidence="3">WXG repeat protein</fullName>
    </submittedName>
</protein>
<dbReference type="RefSeq" id="WP_005445033.1">
    <property type="nucleotide sequence ID" value="NZ_CM001466.1"/>
</dbReference>
<dbReference type="InterPro" id="IPR010310">
    <property type="entry name" value="T7SS_ESAT-6-like"/>
</dbReference>
<feature type="compositionally biased region" description="Gly residues" evidence="1">
    <location>
        <begin position="299"/>
        <end position="333"/>
    </location>
</feature>
<feature type="compositionally biased region" description="Gly residues" evidence="1">
    <location>
        <begin position="388"/>
        <end position="398"/>
    </location>
</feature>
<evidence type="ECO:0000256" key="2">
    <source>
        <dbReference type="SAM" id="Phobius"/>
    </source>
</evidence>
<feature type="region of interest" description="Disordered" evidence="1">
    <location>
        <begin position="271"/>
        <end position="500"/>
    </location>
</feature>
<feature type="compositionally biased region" description="Low complexity" evidence="1">
    <location>
        <begin position="289"/>
        <end position="298"/>
    </location>
</feature>
<feature type="compositionally biased region" description="Basic and acidic residues" evidence="1">
    <location>
        <begin position="461"/>
        <end position="477"/>
    </location>
</feature>
<feature type="compositionally biased region" description="Gly residues" evidence="1">
    <location>
        <begin position="354"/>
        <end position="369"/>
    </location>
</feature>
<dbReference type="AlphaFoldDB" id="H8G513"/>
<dbReference type="EMBL" id="CM001466">
    <property type="protein sequence ID" value="EHY91192.1"/>
    <property type="molecule type" value="Genomic_DNA"/>
</dbReference>
<organism evidence="3 4">
    <name type="scientific">Saccharomonospora azurea NA-128</name>
    <dbReference type="NCBI Taxonomy" id="882081"/>
    <lineage>
        <taxon>Bacteria</taxon>
        <taxon>Bacillati</taxon>
        <taxon>Actinomycetota</taxon>
        <taxon>Actinomycetes</taxon>
        <taxon>Pseudonocardiales</taxon>
        <taxon>Pseudonocardiaceae</taxon>
        <taxon>Saccharomonospora</taxon>
    </lineage>
</organism>
<evidence type="ECO:0000313" key="3">
    <source>
        <dbReference type="EMBL" id="EHY91192.1"/>
    </source>
</evidence>
<dbReference type="OrthoDB" id="4763957at2"/>
<proteinExistence type="predicted"/>
<dbReference type="HOGENOM" id="CLU_448250_0_0_11"/>
<keyword evidence="4" id="KW-1185">Reference proteome</keyword>
<evidence type="ECO:0000256" key="1">
    <source>
        <dbReference type="SAM" id="MobiDB-lite"/>
    </source>
</evidence>
<dbReference type="SUPFAM" id="SSF140453">
    <property type="entry name" value="EsxAB dimer-like"/>
    <property type="match status" value="1"/>
</dbReference>
<keyword evidence="2" id="KW-1133">Transmembrane helix</keyword>
<dbReference type="Pfam" id="PF06013">
    <property type="entry name" value="WXG100"/>
    <property type="match status" value="1"/>
</dbReference>
<reference evidence="3 4" key="1">
    <citation type="journal article" date="2012" name="Stand. Genomic Sci.">
        <title>Genome sequence of the soil bacterium Saccharomonospora azurea type strain (NA-128(T)).</title>
        <authorList>
            <person name="Klenk H.P."/>
            <person name="Held B."/>
            <person name="Lucas S."/>
            <person name="Lapidus A."/>
            <person name="Copeland A."/>
            <person name="Hammon N."/>
            <person name="Pitluck S."/>
            <person name="Goodwin L.A."/>
            <person name="Han C."/>
            <person name="Tapia R."/>
            <person name="Brambilla E.M."/>
            <person name="Potter G."/>
            <person name="Land M."/>
            <person name="Ivanova N."/>
            <person name="Rohde M."/>
            <person name="Goker M."/>
            <person name="Detter J.C."/>
            <person name="Kyrpides N.C."/>
            <person name="Woyke T."/>
        </authorList>
    </citation>
    <scope>NUCLEOTIDE SEQUENCE [LARGE SCALE GENOMIC DNA]</scope>
    <source>
        <strain evidence="3 4">NA-128</strain>
    </source>
</reference>
<dbReference type="Proteomes" id="UP000004705">
    <property type="component" value="Chromosome"/>
</dbReference>
<dbReference type="Gene3D" id="1.10.287.1060">
    <property type="entry name" value="ESAT-6-like"/>
    <property type="match status" value="1"/>
</dbReference>
<gene>
    <name evidence="3" type="ORF">SacazDRAFT_04350</name>
</gene>
<feature type="transmembrane region" description="Helical" evidence="2">
    <location>
        <begin position="187"/>
        <end position="208"/>
    </location>
</feature>
<name>H8G513_9PSEU</name>
<feature type="compositionally biased region" description="Gly residues" evidence="1">
    <location>
        <begin position="408"/>
        <end position="419"/>
    </location>
</feature>